<feature type="chain" id="PRO_5029658318" evidence="2">
    <location>
        <begin position="27"/>
        <end position="199"/>
    </location>
</feature>
<name>A0A7K1S538_9BACT</name>
<reference evidence="3 4" key="1">
    <citation type="submission" date="2019-12" db="EMBL/GenBank/DDBJ databases">
        <title>Spirosoma sp. HMF4905 genome sequencing and assembly.</title>
        <authorList>
            <person name="Kang H."/>
            <person name="Cha I."/>
            <person name="Kim H."/>
            <person name="Joh K."/>
        </authorList>
    </citation>
    <scope>NUCLEOTIDE SEQUENCE [LARGE SCALE GENOMIC DNA]</scope>
    <source>
        <strain evidence="3 4">HMF4905</strain>
    </source>
</reference>
<feature type="transmembrane region" description="Helical" evidence="1">
    <location>
        <begin position="152"/>
        <end position="173"/>
    </location>
</feature>
<protein>
    <submittedName>
        <fullName evidence="3">Uncharacterized protein</fullName>
    </submittedName>
</protein>
<dbReference type="Proteomes" id="UP000436006">
    <property type="component" value="Unassembled WGS sequence"/>
</dbReference>
<keyword evidence="4" id="KW-1185">Reference proteome</keyword>
<feature type="transmembrane region" description="Helical" evidence="1">
    <location>
        <begin position="180"/>
        <end position="198"/>
    </location>
</feature>
<sequence>MRTITCQLLGSLLLLLLVTSCSRPVAYFQPSAHEQIVPVSSQTATINVTPVQLDQNPAQEISPAQQVAQAKMTFDEVDALVSNDRKLAGNKTGQKRLSRVRMLLASAATRATLAPTETIALKKATFVERLMLKKMNRKISRQLAPTNPEKTLASKSILVLGAILVLGGILLVALTTGGGFALGAIALATGLVILLIELL</sequence>
<evidence type="ECO:0000313" key="4">
    <source>
        <dbReference type="Proteomes" id="UP000436006"/>
    </source>
</evidence>
<dbReference type="AlphaFoldDB" id="A0A7K1S538"/>
<keyword evidence="1" id="KW-0812">Transmembrane</keyword>
<keyword evidence="1" id="KW-0472">Membrane</keyword>
<keyword evidence="1" id="KW-1133">Transmembrane helix</keyword>
<dbReference type="EMBL" id="WPIN01000001">
    <property type="protein sequence ID" value="MVM28746.1"/>
    <property type="molecule type" value="Genomic_DNA"/>
</dbReference>
<proteinExistence type="predicted"/>
<evidence type="ECO:0000313" key="3">
    <source>
        <dbReference type="EMBL" id="MVM28746.1"/>
    </source>
</evidence>
<dbReference type="RefSeq" id="WP_157582851.1">
    <property type="nucleotide sequence ID" value="NZ_WPIN01000001.1"/>
</dbReference>
<gene>
    <name evidence="3" type="ORF">GO755_01785</name>
</gene>
<organism evidence="3 4">
    <name type="scientific">Spirosoma arboris</name>
    <dbReference type="NCBI Taxonomy" id="2682092"/>
    <lineage>
        <taxon>Bacteria</taxon>
        <taxon>Pseudomonadati</taxon>
        <taxon>Bacteroidota</taxon>
        <taxon>Cytophagia</taxon>
        <taxon>Cytophagales</taxon>
        <taxon>Cytophagaceae</taxon>
        <taxon>Spirosoma</taxon>
    </lineage>
</organism>
<evidence type="ECO:0000256" key="1">
    <source>
        <dbReference type="SAM" id="Phobius"/>
    </source>
</evidence>
<dbReference type="PROSITE" id="PS51257">
    <property type="entry name" value="PROKAR_LIPOPROTEIN"/>
    <property type="match status" value="1"/>
</dbReference>
<feature type="signal peptide" evidence="2">
    <location>
        <begin position="1"/>
        <end position="26"/>
    </location>
</feature>
<keyword evidence="2" id="KW-0732">Signal</keyword>
<evidence type="ECO:0000256" key="2">
    <source>
        <dbReference type="SAM" id="SignalP"/>
    </source>
</evidence>
<accession>A0A7K1S538</accession>
<comment type="caution">
    <text evidence="3">The sequence shown here is derived from an EMBL/GenBank/DDBJ whole genome shotgun (WGS) entry which is preliminary data.</text>
</comment>